<dbReference type="GO" id="GO:0008483">
    <property type="term" value="F:transaminase activity"/>
    <property type="evidence" value="ECO:0007669"/>
    <property type="project" value="UniProtKB-KW"/>
</dbReference>
<dbReference type="SUPFAM" id="SSF53383">
    <property type="entry name" value="PLP-dependent transferases"/>
    <property type="match status" value="1"/>
</dbReference>
<dbReference type="Gene3D" id="3.90.1150.10">
    <property type="entry name" value="Aspartate Aminotransferase, domain 1"/>
    <property type="match status" value="1"/>
</dbReference>
<dbReference type="Pfam" id="PF00392">
    <property type="entry name" value="GntR"/>
    <property type="match status" value="1"/>
</dbReference>
<keyword evidence="4" id="KW-0238">DNA-binding</keyword>
<dbReference type="Gene3D" id="3.40.640.10">
    <property type="entry name" value="Type I PLP-dependent aspartate aminotransferase-like (Major domain)"/>
    <property type="match status" value="1"/>
</dbReference>
<dbReference type="InterPro" id="IPR015422">
    <property type="entry name" value="PyrdxlP-dep_Trfase_small"/>
</dbReference>
<dbReference type="PANTHER" id="PTHR46577:SF1">
    <property type="entry name" value="HTH-TYPE TRANSCRIPTIONAL REGULATORY PROTEIN GABR"/>
    <property type="match status" value="1"/>
</dbReference>
<dbReference type="InterPro" id="IPR000524">
    <property type="entry name" value="Tscrpt_reg_HTH_GntR"/>
</dbReference>
<name>A0A845MHE9_9PROT</name>
<dbReference type="CDD" id="cd07377">
    <property type="entry name" value="WHTH_GntR"/>
    <property type="match status" value="1"/>
</dbReference>
<dbReference type="GO" id="GO:0003700">
    <property type="term" value="F:DNA-binding transcription factor activity"/>
    <property type="evidence" value="ECO:0007669"/>
    <property type="project" value="InterPro"/>
</dbReference>
<feature type="domain" description="HTH gntR-type" evidence="6">
    <location>
        <begin position="13"/>
        <end position="81"/>
    </location>
</feature>
<sequence length="463" mass="51405">MTIWIPNRDELSRPIHTSLVSAMKDAIADGRLAVGTQLLPHRTLAHKLGISVHTVGKAYDELKRQRLIDGHVGRGTYVLDPNLSSSQPYLMERGDGEIIDLSISRPLFNSVHIETMESALKSLPDALDHDTYLACRPNVGLRKHREAGANWLAGCHLEVGADSVIMTNGVTHGMAIALAAITRPGEIVVAESIVHHLMVSLCSYLGLRLQGLEYDEEGVRPDAFEDACRNHEVKVYFSVPTIANPLTTMMSMERRKELVRIARKYDVLIIEDEAWGPLIKDRPDPIATLAPERTIYLTSFTKCTVPGLRTGYLVAPDSLIPAITGRLVAFSWMATPLISELASRWIMDGTADQLVRWQQDALSERYKIVEEEMGGLNWRGHPNSLHFWLDLPAGWDTATYVNHARSLGIAVAPTQPFLTPNSPATNAVRIAVAGTRDPKRFRRGLSAIRNLLRRPPEPITHTL</sequence>
<gene>
    <name evidence="7" type="ORF">GQF03_10905</name>
</gene>
<keyword evidence="7" id="KW-0032">Aminotransferase</keyword>
<comment type="caution">
    <text evidence="7">The sequence shown here is derived from an EMBL/GenBank/DDBJ whole genome shotgun (WGS) entry which is preliminary data.</text>
</comment>
<dbReference type="EMBL" id="WTVA01000004">
    <property type="protein sequence ID" value="MZR22840.1"/>
    <property type="molecule type" value="Genomic_DNA"/>
</dbReference>
<keyword evidence="7" id="KW-0808">Transferase</keyword>
<evidence type="ECO:0000256" key="2">
    <source>
        <dbReference type="ARBA" id="ARBA00022898"/>
    </source>
</evidence>
<reference evidence="7 8" key="1">
    <citation type="journal article" date="2014" name="Int. J. Syst. Evol. Microbiol.">
        <title>Sneathiella chungangensis sp. nov., isolated from a marine sand, and emended description of the genus Sneathiella.</title>
        <authorList>
            <person name="Siamphan C."/>
            <person name="Kim H."/>
            <person name="Lee J.S."/>
            <person name="Kim W."/>
        </authorList>
    </citation>
    <scope>NUCLEOTIDE SEQUENCE [LARGE SCALE GENOMIC DNA]</scope>
    <source>
        <strain evidence="7 8">KCTC 32476</strain>
    </source>
</reference>
<dbReference type="GO" id="GO:0003677">
    <property type="term" value="F:DNA binding"/>
    <property type="evidence" value="ECO:0007669"/>
    <property type="project" value="UniProtKB-KW"/>
</dbReference>
<keyword evidence="5" id="KW-0804">Transcription</keyword>
<dbReference type="PANTHER" id="PTHR46577">
    <property type="entry name" value="HTH-TYPE TRANSCRIPTIONAL REGULATORY PROTEIN GABR"/>
    <property type="match status" value="1"/>
</dbReference>
<dbReference type="AlphaFoldDB" id="A0A845MHE9"/>
<keyword evidence="2" id="KW-0663">Pyridoxal phosphate</keyword>
<dbReference type="OrthoDB" id="9804020at2"/>
<evidence type="ECO:0000256" key="1">
    <source>
        <dbReference type="ARBA" id="ARBA00005384"/>
    </source>
</evidence>
<evidence type="ECO:0000256" key="4">
    <source>
        <dbReference type="ARBA" id="ARBA00023125"/>
    </source>
</evidence>
<protein>
    <submittedName>
        <fullName evidence="7">Aminotransferase class I/II-fold pyridoxal phosphate-dependent enzyme</fullName>
    </submittedName>
</protein>
<accession>A0A845MHE9</accession>
<dbReference type="InterPro" id="IPR036390">
    <property type="entry name" value="WH_DNA-bd_sf"/>
</dbReference>
<keyword evidence="8" id="KW-1185">Reference proteome</keyword>
<dbReference type="InterPro" id="IPR004839">
    <property type="entry name" value="Aminotransferase_I/II_large"/>
</dbReference>
<evidence type="ECO:0000313" key="7">
    <source>
        <dbReference type="EMBL" id="MZR22840.1"/>
    </source>
</evidence>
<keyword evidence="3" id="KW-0805">Transcription regulation</keyword>
<dbReference type="GO" id="GO:0030170">
    <property type="term" value="F:pyridoxal phosphate binding"/>
    <property type="evidence" value="ECO:0007669"/>
    <property type="project" value="InterPro"/>
</dbReference>
<evidence type="ECO:0000256" key="5">
    <source>
        <dbReference type="ARBA" id="ARBA00023163"/>
    </source>
</evidence>
<evidence type="ECO:0000256" key="3">
    <source>
        <dbReference type="ARBA" id="ARBA00023015"/>
    </source>
</evidence>
<evidence type="ECO:0000313" key="8">
    <source>
        <dbReference type="Proteomes" id="UP000445696"/>
    </source>
</evidence>
<dbReference type="InterPro" id="IPR015424">
    <property type="entry name" value="PyrdxlP-dep_Trfase"/>
</dbReference>
<dbReference type="SMART" id="SM00345">
    <property type="entry name" value="HTH_GNTR"/>
    <property type="match status" value="1"/>
</dbReference>
<dbReference type="PROSITE" id="PS50949">
    <property type="entry name" value="HTH_GNTR"/>
    <property type="match status" value="1"/>
</dbReference>
<dbReference type="Gene3D" id="1.10.10.10">
    <property type="entry name" value="Winged helix-like DNA-binding domain superfamily/Winged helix DNA-binding domain"/>
    <property type="match status" value="1"/>
</dbReference>
<evidence type="ECO:0000259" key="6">
    <source>
        <dbReference type="PROSITE" id="PS50949"/>
    </source>
</evidence>
<comment type="similarity">
    <text evidence="1">In the C-terminal section; belongs to the class-I pyridoxal-phosphate-dependent aminotransferase family.</text>
</comment>
<proteinExistence type="inferred from homology"/>
<dbReference type="Pfam" id="PF00155">
    <property type="entry name" value="Aminotran_1_2"/>
    <property type="match status" value="1"/>
</dbReference>
<dbReference type="InterPro" id="IPR036388">
    <property type="entry name" value="WH-like_DNA-bd_sf"/>
</dbReference>
<dbReference type="InterPro" id="IPR015421">
    <property type="entry name" value="PyrdxlP-dep_Trfase_major"/>
</dbReference>
<dbReference type="SUPFAM" id="SSF46785">
    <property type="entry name" value="Winged helix' DNA-binding domain"/>
    <property type="match status" value="1"/>
</dbReference>
<dbReference type="Proteomes" id="UP000445696">
    <property type="component" value="Unassembled WGS sequence"/>
</dbReference>
<dbReference type="CDD" id="cd00609">
    <property type="entry name" value="AAT_like"/>
    <property type="match status" value="1"/>
</dbReference>
<dbReference type="InterPro" id="IPR051446">
    <property type="entry name" value="HTH_trans_reg/aminotransferase"/>
</dbReference>
<organism evidence="7 8">
    <name type="scientific">Sneathiella chungangensis</name>
    <dbReference type="NCBI Taxonomy" id="1418234"/>
    <lineage>
        <taxon>Bacteria</taxon>
        <taxon>Pseudomonadati</taxon>
        <taxon>Pseudomonadota</taxon>
        <taxon>Alphaproteobacteria</taxon>
        <taxon>Sneathiellales</taxon>
        <taxon>Sneathiellaceae</taxon>
        <taxon>Sneathiella</taxon>
    </lineage>
</organism>
<dbReference type="RefSeq" id="WP_161339298.1">
    <property type="nucleotide sequence ID" value="NZ_JBHSDG010000004.1"/>
</dbReference>